<dbReference type="CDD" id="cd11040">
    <property type="entry name" value="CYP7_CYP8-like"/>
    <property type="match status" value="1"/>
</dbReference>
<protein>
    <submittedName>
        <fullName evidence="10">Cytochrome P450</fullName>
    </submittedName>
</protein>
<dbReference type="GO" id="GO:0005506">
    <property type="term" value="F:iron ion binding"/>
    <property type="evidence" value="ECO:0007669"/>
    <property type="project" value="InterPro"/>
</dbReference>
<name>A0A2G7FZC6_9EURO</name>
<dbReference type="AlphaFoldDB" id="A0A2G7FZC6"/>
<dbReference type="GO" id="GO:0016705">
    <property type="term" value="F:oxidoreductase activity, acting on paired donors, with incorporation or reduction of molecular oxygen"/>
    <property type="evidence" value="ECO:0007669"/>
    <property type="project" value="InterPro"/>
</dbReference>
<dbReference type="InterPro" id="IPR036396">
    <property type="entry name" value="Cyt_P450_sf"/>
</dbReference>
<dbReference type="GO" id="GO:0004497">
    <property type="term" value="F:monooxygenase activity"/>
    <property type="evidence" value="ECO:0007669"/>
    <property type="project" value="UniProtKB-KW"/>
</dbReference>
<evidence type="ECO:0000256" key="7">
    <source>
        <dbReference type="ARBA" id="ARBA00023033"/>
    </source>
</evidence>
<dbReference type="GO" id="GO:0020037">
    <property type="term" value="F:heme binding"/>
    <property type="evidence" value="ECO:0007669"/>
    <property type="project" value="InterPro"/>
</dbReference>
<comment type="cofactor">
    <cofactor evidence="1 8">
        <name>heme</name>
        <dbReference type="ChEBI" id="CHEBI:30413"/>
    </cofactor>
</comment>
<sequence length="1012" mass="114816">MLQDLIATLASGAQMYWASSGVWMRVVLTVSAIWMFWRIWRFTILPLFRPNEPVELPYWIPYFGHAGAFFKDSHQLIRMAIKRFGTLEPFSMIIAGDRYYVITSPEDTRPFFADVKAMTTDGFLDRALLAFGCAPERLHTLWQRNTPTKVNPKGKNLIHLTQDLFKHDLVPGPTLNVLLERYQGALDELLSWDRLVGAYPSLVSTQTEAISLYDICADFIANANQIVLFDPALLTIDPDMAVEMRTFTDELWKLVHRSRLVDTTEVTRILRQYSSAFKSYLQLPPDARPNETPVIRTLLETYAELGIHEDDRAAMLVMICWAGDANAYKAAYWVLAYILYDPQLREIIRQETAPAVGPDGKLDWPYLAKQCPRLSSIYHEVLRLTKRDVIVRQVVRDTALAGKRLRKDSIAVIPTCQLHDNPDTYGADAASFNPDRFLKQPGLAQTTFFPYGGGRHYCPVALLGWTLYSVVCLVGNIRRIQKIGIPYHVIPCSPVNPLWILLEPLIFFILGLLPFEFGRINHYGRRTWQFTDKAQSHMRMGDAWAIATPNEIFVYICDADAITDIIARRADFVRPIELFTLLNVFGPNVATTEGADWQRHRKIVAAPFNESLNSFVWREALTQAQSMLATRATAGPSGGLGTDTRTLALNVLAATGFKRSTRFQSAQEAQSEDPRSYAQSLKTVMLNTFLIMLIPPSVLKFPIFPSWCRRAGEAVEDFKQHMLNMFNTEKALLDQGKPGTGTLMSSFVRESTVDPKSNKTVLTLDEILGNIYVINFAGHDTTAGSLTYVLFLLAAYPNIQEWIAEEIRTVFPNPDRDTWDYKEAFPRLKRCLAVVLETVRLYPPILALPKSVAPQSTSLRLPESNRTIVLPKGTVVLPSLLAAQTHPKYWPDEPTTWNPRRWIETPKSTDATTSTREDHLAAEEIMEPRAGSYFPWSAGVQNCAGRKFAQVEIVAAMAAWFREYRVRPVMEDGEDFEKAQARILESTNDSYQLLVMQMRDPDSAKFVWERVE</sequence>
<keyword evidence="9" id="KW-0472">Membrane</keyword>
<keyword evidence="11" id="KW-1185">Reference proteome</keyword>
<evidence type="ECO:0000256" key="2">
    <source>
        <dbReference type="ARBA" id="ARBA00010617"/>
    </source>
</evidence>
<dbReference type="InterPro" id="IPR050529">
    <property type="entry name" value="CYP450_sterol_14alpha_dmase"/>
</dbReference>
<dbReference type="Proteomes" id="UP000231358">
    <property type="component" value="Unassembled WGS sequence"/>
</dbReference>
<keyword evidence="5" id="KW-0560">Oxidoreductase</keyword>
<evidence type="ECO:0000313" key="11">
    <source>
        <dbReference type="Proteomes" id="UP000231358"/>
    </source>
</evidence>
<keyword evidence="7" id="KW-0503">Monooxygenase</keyword>
<reference evidence="10 11" key="1">
    <citation type="submission" date="2017-05" db="EMBL/GenBank/DDBJ databases">
        <title>Genome sequence for an aflatoxigenic pathogen of Argentinian peanut, Aspergillus arachidicola.</title>
        <authorList>
            <person name="Moore G."/>
            <person name="Beltz S.B."/>
            <person name="Mack B.M."/>
        </authorList>
    </citation>
    <scope>NUCLEOTIDE SEQUENCE [LARGE SCALE GENOMIC DNA]</scope>
    <source>
        <strain evidence="10 11">CBS 117610</strain>
    </source>
</reference>
<evidence type="ECO:0000256" key="9">
    <source>
        <dbReference type="SAM" id="Phobius"/>
    </source>
</evidence>
<proteinExistence type="inferred from homology"/>
<dbReference type="InterPro" id="IPR001128">
    <property type="entry name" value="Cyt_P450"/>
</dbReference>
<evidence type="ECO:0000256" key="3">
    <source>
        <dbReference type="ARBA" id="ARBA00022617"/>
    </source>
</evidence>
<dbReference type="PRINTS" id="PR00385">
    <property type="entry name" value="P450"/>
</dbReference>
<evidence type="ECO:0000256" key="4">
    <source>
        <dbReference type="ARBA" id="ARBA00022723"/>
    </source>
</evidence>
<dbReference type="PANTHER" id="PTHR24304:SF2">
    <property type="entry name" value="24-HYDROXYCHOLESTEROL 7-ALPHA-HYDROXYLASE"/>
    <property type="match status" value="1"/>
</dbReference>
<accession>A0A2G7FZC6</accession>
<dbReference type="Gene3D" id="1.10.630.10">
    <property type="entry name" value="Cytochrome P450"/>
    <property type="match status" value="2"/>
</dbReference>
<evidence type="ECO:0000256" key="8">
    <source>
        <dbReference type="PIRSR" id="PIRSR602403-1"/>
    </source>
</evidence>
<evidence type="ECO:0000313" key="10">
    <source>
        <dbReference type="EMBL" id="PIG85960.1"/>
    </source>
</evidence>
<evidence type="ECO:0000256" key="6">
    <source>
        <dbReference type="ARBA" id="ARBA00023004"/>
    </source>
</evidence>
<evidence type="ECO:0000256" key="5">
    <source>
        <dbReference type="ARBA" id="ARBA00023002"/>
    </source>
</evidence>
<evidence type="ECO:0000256" key="1">
    <source>
        <dbReference type="ARBA" id="ARBA00001971"/>
    </source>
</evidence>
<dbReference type="InterPro" id="IPR002403">
    <property type="entry name" value="Cyt_P450_E_grp-IV"/>
</dbReference>
<keyword evidence="9" id="KW-0812">Transmembrane</keyword>
<organism evidence="10 11">
    <name type="scientific">Aspergillus arachidicola</name>
    <dbReference type="NCBI Taxonomy" id="656916"/>
    <lineage>
        <taxon>Eukaryota</taxon>
        <taxon>Fungi</taxon>
        <taxon>Dikarya</taxon>
        <taxon>Ascomycota</taxon>
        <taxon>Pezizomycotina</taxon>
        <taxon>Eurotiomycetes</taxon>
        <taxon>Eurotiomycetidae</taxon>
        <taxon>Eurotiales</taxon>
        <taxon>Aspergillaceae</taxon>
        <taxon>Aspergillus</taxon>
        <taxon>Aspergillus subgen. Circumdati</taxon>
    </lineage>
</organism>
<dbReference type="PANTHER" id="PTHR24304">
    <property type="entry name" value="CYTOCHROME P450 FAMILY 7"/>
    <property type="match status" value="1"/>
</dbReference>
<keyword evidence="6 8" id="KW-0408">Iron</keyword>
<dbReference type="Pfam" id="PF00067">
    <property type="entry name" value="p450"/>
    <property type="match status" value="2"/>
</dbReference>
<comment type="caution">
    <text evidence="10">The sequence shown here is derived from an EMBL/GenBank/DDBJ whole genome shotgun (WGS) entry which is preliminary data.</text>
</comment>
<dbReference type="PRINTS" id="PR00465">
    <property type="entry name" value="EP450IV"/>
</dbReference>
<gene>
    <name evidence="10" type="ORF">AARAC_004460</name>
</gene>
<dbReference type="STRING" id="656916.A0A2G7FZC6"/>
<dbReference type="SUPFAM" id="SSF48264">
    <property type="entry name" value="Cytochrome P450"/>
    <property type="match status" value="2"/>
</dbReference>
<keyword evidence="3 8" id="KW-0349">Heme</keyword>
<dbReference type="CDD" id="cd11070">
    <property type="entry name" value="CYP56-like"/>
    <property type="match status" value="1"/>
</dbReference>
<feature type="binding site" description="axial binding residue" evidence="8">
    <location>
        <position position="943"/>
    </location>
    <ligand>
        <name>heme</name>
        <dbReference type="ChEBI" id="CHEBI:30413"/>
    </ligand>
    <ligandPart>
        <name>Fe</name>
        <dbReference type="ChEBI" id="CHEBI:18248"/>
    </ligandPart>
</feature>
<comment type="similarity">
    <text evidence="2">Belongs to the cytochrome P450 family.</text>
</comment>
<keyword evidence="4 8" id="KW-0479">Metal-binding</keyword>
<dbReference type="EMBL" id="NEXV01000294">
    <property type="protein sequence ID" value="PIG85960.1"/>
    <property type="molecule type" value="Genomic_DNA"/>
</dbReference>
<feature type="transmembrane region" description="Helical" evidence="9">
    <location>
        <begin position="22"/>
        <end position="40"/>
    </location>
</feature>
<keyword evidence="9" id="KW-1133">Transmembrane helix</keyword>